<dbReference type="InterPro" id="IPR001867">
    <property type="entry name" value="OmpR/PhoB-type_DNA-bd"/>
</dbReference>
<comment type="similarity">
    <text evidence="1">Belongs to the AfsR/DnrI/RedD regulatory family.</text>
</comment>
<dbReference type="PANTHER" id="PTHR35807">
    <property type="entry name" value="TRANSCRIPTIONAL REGULATOR REDD-RELATED"/>
    <property type="match status" value="1"/>
</dbReference>
<dbReference type="Pfam" id="PF00486">
    <property type="entry name" value="Trans_reg_C"/>
    <property type="match status" value="1"/>
</dbReference>
<accession>A0A1H1R5F9</accession>
<dbReference type="SMART" id="SM00862">
    <property type="entry name" value="Trans_reg_C"/>
    <property type="match status" value="1"/>
</dbReference>
<evidence type="ECO:0000256" key="3">
    <source>
        <dbReference type="ARBA" id="ARBA00023125"/>
    </source>
</evidence>
<keyword evidence="4" id="KW-0804">Transcription</keyword>
<dbReference type="InterPro" id="IPR016032">
    <property type="entry name" value="Sig_transdc_resp-reg_C-effctor"/>
</dbReference>
<dbReference type="SUPFAM" id="SSF46894">
    <property type="entry name" value="C-terminal effector domain of the bipartite response regulators"/>
    <property type="match status" value="1"/>
</dbReference>
<feature type="DNA-binding region" description="OmpR/PhoB-type" evidence="5">
    <location>
        <begin position="20"/>
        <end position="124"/>
    </location>
</feature>
<dbReference type="InterPro" id="IPR011990">
    <property type="entry name" value="TPR-like_helical_dom_sf"/>
</dbReference>
<evidence type="ECO:0000313" key="7">
    <source>
        <dbReference type="EMBL" id="SDS30179.1"/>
    </source>
</evidence>
<dbReference type="Gene3D" id="1.25.40.10">
    <property type="entry name" value="Tetratricopeptide repeat domain"/>
    <property type="match status" value="1"/>
</dbReference>
<keyword evidence="2" id="KW-0805">Transcription regulation</keyword>
<evidence type="ECO:0000259" key="6">
    <source>
        <dbReference type="PROSITE" id="PS51755"/>
    </source>
</evidence>
<dbReference type="Gene3D" id="1.10.10.10">
    <property type="entry name" value="Winged helix-like DNA-binding domain superfamily/Winged helix DNA-binding domain"/>
    <property type="match status" value="1"/>
</dbReference>
<organism evidence="7 8">
    <name type="scientific">Actinoplanes derwentensis</name>
    <dbReference type="NCBI Taxonomy" id="113562"/>
    <lineage>
        <taxon>Bacteria</taxon>
        <taxon>Bacillati</taxon>
        <taxon>Actinomycetota</taxon>
        <taxon>Actinomycetes</taxon>
        <taxon>Micromonosporales</taxon>
        <taxon>Micromonosporaceae</taxon>
        <taxon>Actinoplanes</taxon>
    </lineage>
</organism>
<dbReference type="Pfam" id="PF03704">
    <property type="entry name" value="BTAD"/>
    <property type="match status" value="1"/>
</dbReference>
<proteinExistence type="inferred from homology"/>
<name>A0A1H1R5F9_9ACTN</name>
<evidence type="ECO:0000313" key="8">
    <source>
        <dbReference type="Proteomes" id="UP000198688"/>
    </source>
</evidence>
<dbReference type="InterPro" id="IPR051677">
    <property type="entry name" value="AfsR-DnrI-RedD_regulator"/>
</dbReference>
<dbReference type="GO" id="GO:0003677">
    <property type="term" value="F:DNA binding"/>
    <property type="evidence" value="ECO:0007669"/>
    <property type="project" value="UniProtKB-UniRule"/>
</dbReference>
<keyword evidence="8" id="KW-1185">Reference proteome</keyword>
<dbReference type="GO" id="GO:0000160">
    <property type="term" value="P:phosphorelay signal transduction system"/>
    <property type="evidence" value="ECO:0007669"/>
    <property type="project" value="InterPro"/>
</dbReference>
<dbReference type="EMBL" id="LT629758">
    <property type="protein sequence ID" value="SDS30179.1"/>
    <property type="molecule type" value="Genomic_DNA"/>
</dbReference>
<dbReference type="Proteomes" id="UP000198688">
    <property type="component" value="Chromosome I"/>
</dbReference>
<dbReference type="InterPro" id="IPR036388">
    <property type="entry name" value="WH-like_DNA-bd_sf"/>
</dbReference>
<dbReference type="PANTHER" id="PTHR35807:SF1">
    <property type="entry name" value="TRANSCRIPTIONAL REGULATOR REDD"/>
    <property type="match status" value="1"/>
</dbReference>
<dbReference type="CDD" id="cd15831">
    <property type="entry name" value="BTAD"/>
    <property type="match status" value="1"/>
</dbReference>
<protein>
    <submittedName>
        <fullName evidence="7">DNA-binding transcriptional activator of the SARP family</fullName>
    </submittedName>
</protein>
<dbReference type="SMART" id="SM01043">
    <property type="entry name" value="BTAD"/>
    <property type="match status" value="1"/>
</dbReference>
<dbReference type="SUPFAM" id="SSF48452">
    <property type="entry name" value="TPR-like"/>
    <property type="match status" value="1"/>
</dbReference>
<evidence type="ECO:0000256" key="4">
    <source>
        <dbReference type="ARBA" id="ARBA00023163"/>
    </source>
</evidence>
<evidence type="ECO:0000256" key="1">
    <source>
        <dbReference type="ARBA" id="ARBA00005820"/>
    </source>
</evidence>
<dbReference type="RefSeq" id="WP_172890484.1">
    <property type="nucleotide sequence ID" value="NZ_LT629758.1"/>
</dbReference>
<evidence type="ECO:0000256" key="5">
    <source>
        <dbReference type="PROSITE-ProRule" id="PRU01091"/>
    </source>
</evidence>
<dbReference type="InterPro" id="IPR005158">
    <property type="entry name" value="BTAD"/>
</dbReference>
<dbReference type="AlphaFoldDB" id="A0A1H1R5F9"/>
<keyword evidence="3 5" id="KW-0238">DNA-binding</keyword>
<feature type="domain" description="OmpR/PhoB-type" evidence="6">
    <location>
        <begin position="20"/>
        <end position="124"/>
    </location>
</feature>
<dbReference type="PROSITE" id="PS51755">
    <property type="entry name" value="OMPR_PHOB"/>
    <property type="match status" value="1"/>
</dbReference>
<dbReference type="GO" id="GO:0006355">
    <property type="term" value="P:regulation of DNA-templated transcription"/>
    <property type="evidence" value="ECO:0007669"/>
    <property type="project" value="InterPro"/>
</dbReference>
<gene>
    <name evidence="7" type="ORF">SAMN04489716_0482</name>
</gene>
<sequence>MPISIVITHEGALWAVLIRHGCLTGEAAVELRLLGPVELLAHGEQVPVGPPKQRAVLAALAFSVGLPVPVNVLIERVWSDDPPAAARTSVQSYVTRLRKVLRRAAEPNGTARLDRAGDGYRLTVPGPEVDLNRARELSREARARLAGDDFTGAARLAAAGLILWQGEPLAGMTGDWADRVRAGLASERLTLLGAHAHALLGLDRPHDVVEVLAGAVVEYPGAEQLTTQLMIALHRCGRPAEALDAYRRLREHLVGTLGVDPGPEVQRLHRVLLEPDSEPVDHVDKIVEGMRGLIGFYNRQETIAEEQRLQMRRSLENCISAAELLLK</sequence>
<reference evidence="7 8" key="1">
    <citation type="submission" date="2016-10" db="EMBL/GenBank/DDBJ databases">
        <authorList>
            <person name="de Groot N.N."/>
        </authorList>
    </citation>
    <scope>NUCLEOTIDE SEQUENCE [LARGE SCALE GENOMIC DNA]</scope>
    <source>
        <strain evidence="7 8">DSM 43941</strain>
    </source>
</reference>
<dbReference type="STRING" id="113562.SAMN04489716_0482"/>
<evidence type="ECO:0000256" key="2">
    <source>
        <dbReference type="ARBA" id="ARBA00023015"/>
    </source>
</evidence>